<organism evidence="1">
    <name type="scientific">marine sediment metagenome</name>
    <dbReference type="NCBI Taxonomy" id="412755"/>
    <lineage>
        <taxon>unclassified sequences</taxon>
        <taxon>metagenomes</taxon>
        <taxon>ecological metagenomes</taxon>
    </lineage>
</organism>
<dbReference type="AlphaFoldDB" id="X1VQV4"/>
<proteinExistence type="predicted"/>
<evidence type="ECO:0000313" key="1">
    <source>
        <dbReference type="EMBL" id="GAJ19191.1"/>
    </source>
</evidence>
<accession>X1VQV4</accession>
<gene>
    <name evidence="1" type="ORF">S12H4_63541</name>
</gene>
<protein>
    <submittedName>
        <fullName evidence="1">Uncharacterized protein</fullName>
    </submittedName>
</protein>
<feature type="non-terminal residue" evidence="1">
    <location>
        <position position="36"/>
    </location>
</feature>
<name>X1VQV4_9ZZZZ</name>
<feature type="non-terminal residue" evidence="1">
    <location>
        <position position="1"/>
    </location>
</feature>
<reference evidence="1" key="1">
    <citation type="journal article" date="2014" name="Front. Microbiol.">
        <title>High frequency of phylogenetically diverse reductive dehalogenase-homologous genes in deep subseafloor sedimentary metagenomes.</title>
        <authorList>
            <person name="Kawai M."/>
            <person name="Futagami T."/>
            <person name="Toyoda A."/>
            <person name="Takaki Y."/>
            <person name="Nishi S."/>
            <person name="Hori S."/>
            <person name="Arai W."/>
            <person name="Tsubouchi T."/>
            <person name="Morono Y."/>
            <person name="Uchiyama I."/>
            <person name="Ito T."/>
            <person name="Fujiyama A."/>
            <person name="Inagaki F."/>
            <person name="Takami H."/>
        </authorList>
    </citation>
    <scope>NUCLEOTIDE SEQUENCE</scope>
    <source>
        <strain evidence="1">Expedition CK06-06</strain>
    </source>
</reference>
<comment type="caution">
    <text evidence="1">The sequence shown here is derived from an EMBL/GenBank/DDBJ whole genome shotgun (WGS) entry which is preliminary data.</text>
</comment>
<sequence length="36" mass="4006">DVLSGLDLELASWPAIAFDETGKNVKWLHPVIQVQD</sequence>
<dbReference type="EMBL" id="BARW01043321">
    <property type="protein sequence ID" value="GAJ19191.1"/>
    <property type="molecule type" value="Genomic_DNA"/>
</dbReference>